<dbReference type="RefSeq" id="WP_093229050.1">
    <property type="nucleotide sequence ID" value="NZ_FORR01000005.1"/>
</dbReference>
<dbReference type="NCBIfam" id="TIGR00707">
    <property type="entry name" value="argD"/>
    <property type="match status" value="1"/>
</dbReference>
<dbReference type="InterPro" id="IPR050103">
    <property type="entry name" value="Class-III_PLP-dep_AT"/>
</dbReference>
<dbReference type="OrthoDB" id="9807885at2"/>
<dbReference type="EMBL" id="FORR01000005">
    <property type="protein sequence ID" value="SFJ14140.1"/>
    <property type="molecule type" value="Genomic_DNA"/>
</dbReference>
<dbReference type="AlphaFoldDB" id="A0A1I3NYP9"/>
<evidence type="ECO:0000256" key="5">
    <source>
        <dbReference type="HAMAP-Rule" id="MF_01107"/>
    </source>
</evidence>
<dbReference type="PANTHER" id="PTHR11986:SF79">
    <property type="entry name" value="ACETYLORNITHINE AMINOTRANSFERASE, MITOCHONDRIAL"/>
    <property type="match status" value="1"/>
</dbReference>
<dbReference type="Pfam" id="PF00202">
    <property type="entry name" value="Aminotran_3"/>
    <property type="match status" value="1"/>
</dbReference>
<comment type="catalytic activity">
    <reaction evidence="5">
        <text>N(2)-acetyl-L-ornithine + 2-oxoglutarate = N-acetyl-L-glutamate 5-semialdehyde + L-glutamate</text>
        <dbReference type="Rhea" id="RHEA:18049"/>
        <dbReference type="ChEBI" id="CHEBI:16810"/>
        <dbReference type="ChEBI" id="CHEBI:29123"/>
        <dbReference type="ChEBI" id="CHEBI:29985"/>
        <dbReference type="ChEBI" id="CHEBI:57805"/>
        <dbReference type="EC" id="2.6.1.11"/>
    </reaction>
</comment>
<dbReference type="EC" id="2.6.1.11" evidence="5"/>
<feature type="binding site" evidence="5">
    <location>
        <position position="270"/>
    </location>
    <ligand>
        <name>pyridoxal 5'-phosphate</name>
        <dbReference type="ChEBI" id="CHEBI:597326"/>
    </ligand>
</feature>
<keyword evidence="1 5" id="KW-0032">Aminotransferase</keyword>
<dbReference type="GO" id="GO:0003992">
    <property type="term" value="F:N2-acetyl-L-ornithine:2-oxoglutarate 5-aminotransferase activity"/>
    <property type="evidence" value="ECO:0007669"/>
    <property type="project" value="UniProtKB-UniRule"/>
</dbReference>
<dbReference type="HAMAP" id="MF_01107">
    <property type="entry name" value="ArgD_aminotrans_3"/>
    <property type="match status" value="1"/>
</dbReference>
<feature type="binding site" evidence="5">
    <location>
        <position position="130"/>
    </location>
    <ligand>
        <name>N(2)-acetyl-L-ornithine</name>
        <dbReference type="ChEBI" id="CHEBI:57805"/>
    </ligand>
</feature>
<evidence type="ECO:0000256" key="1">
    <source>
        <dbReference type="ARBA" id="ARBA00022576"/>
    </source>
</evidence>
<accession>A0A1I3NYP9</accession>
<feature type="modified residue" description="N6-(pyridoxal phosphate)lysine" evidence="5">
    <location>
        <position position="241"/>
    </location>
</feature>
<dbReference type="InterPro" id="IPR015422">
    <property type="entry name" value="PyrdxlP-dep_Trfase_small"/>
</dbReference>
<comment type="subunit">
    <text evidence="5">Homodimer.</text>
</comment>
<keyword evidence="4 5" id="KW-0663">Pyridoxal phosphate</keyword>
<dbReference type="Proteomes" id="UP000199545">
    <property type="component" value="Unassembled WGS sequence"/>
</dbReference>
<dbReference type="NCBIfam" id="NF002797">
    <property type="entry name" value="PRK02936.1"/>
    <property type="match status" value="1"/>
</dbReference>
<dbReference type="NCBIfam" id="NF002325">
    <property type="entry name" value="PRK01278.1"/>
    <property type="match status" value="1"/>
</dbReference>
<proteinExistence type="inferred from homology"/>
<dbReference type="GO" id="GO:0042802">
    <property type="term" value="F:identical protein binding"/>
    <property type="evidence" value="ECO:0007669"/>
    <property type="project" value="TreeGrafter"/>
</dbReference>
<feature type="binding site" evidence="5">
    <location>
        <begin position="94"/>
        <end position="95"/>
    </location>
    <ligand>
        <name>pyridoxal 5'-phosphate</name>
        <dbReference type="ChEBI" id="CHEBI:597326"/>
    </ligand>
</feature>
<feature type="binding site" evidence="5">
    <location>
        <position position="127"/>
    </location>
    <ligand>
        <name>pyridoxal 5'-phosphate</name>
        <dbReference type="ChEBI" id="CHEBI:597326"/>
    </ligand>
</feature>
<comment type="subcellular location">
    <subcellularLocation>
        <location evidence="5">Cytoplasm</location>
    </subcellularLocation>
</comment>
<dbReference type="InterPro" id="IPR004636">
    <property type="entry name" value="AcOrn/SuccOrn_fam"/>
</dbReference>
<dbReference type="UniPathway" id="UPA00068">
    <property type="reaction ID" value="UER00109"/>
</dbReference>
<comment type="miscellaneous">
    <text evidence="5">May also have succinyldiaminopimelate aminotransferase activity, thus carrying out the corresponding step in lysine biosynthesis.</text>
</comment>
<protein>
    <recommendedName>
        <fullName evidence="5">Acetylornithine aminotransferase</fullName>
        <shortName evidence="5">ACOAT</shortName>
        <ecNumber evidence="5">2.6.1.11</ecNumber>
    </recommendedName>
</protein>
<comment type="similarity">
    <text evidence="5">Belongs to the class-III pyridoxal-phosphate-dependent aminotransferase family. ArgD subfamily.</text>
</comment>
<dbReference type="PANTHER" id="PTHR11986">
    <property type="entry name" value="AMINOTRANSFERASE CLASS III"/>
    <property type="match status" value="1"/>
</dbReference>
<gene>
    <name evidence="5" type="primary">argD</name>
    <name evidence="6" type="ORF">SAMN05421852_10516</name>
</gene>
<keyword evidence="5" id="KW-0963">Cytoplasm</keyword>
<sequence>MSLFPTYSRYEITPVKGEGAYLYDVNGKRYLDFASGIGVTNLGHCHPRVTQKVEKQLQNLWHVSNLFPIQIQEEVAKQLCELSQMGAVFFCNSGAEANEAAFKLARKWGSEARLIKEPKIITFESSFHGRTLATLTATGQNKVKTGFAPYPEGFITIPFQDFERLKRITGSQVVAVCLELVQGEGGVRPCDRSFVQELAAWCKERNILLMIDEVQTGMGRTGELFAFQAYEIEPDIFTLAKGLGNGMPVGAMLAKEKLKPIFGPGSHGSTFGGNPLAMAAAQAVLEEMSQPLFLQKVKEKGQYFLQALHEACGQKDGVKEIRGLGLMVGIEMDHPVAPVIKELLEQGLIAISAGEKVIRFLPPLVVTMEQIDEAVEIIQQVLGKKKQHVLIS</sequence>
<dbReference type="InterPro" id="IPR005814">
    <property type="entry name" value="Aminotrans_3"/>
</dbReference>
<comment type="pathway">
    <text evidence="5">Amino-acid biosynthesis; L-arginine biosynthesis; N(2)-acetyl-L-ornithine from L-glutamate: step 4/4.</text>
</comment>
<dbReference type="GO" id="GO:0006526">
    <property type="term" value="P:L-arginine biosynthetic process"/>
    <property type="evidence" value="ECO:0007669"/>
    <property type="project" value="UniProtKB-UniRule"/>
</dbReference>
<evidence type="ECO:0000313" key="7">
    <source>
        <dbReference type="Proteomes" id="UP000199545"/>
    </source>
</evidence>
<evidence type="ECO:0000313" key="6">
    <source>
        <dbReference type="EMBL" id="SFJ14140.1"/>
    </source>
</evidence>
<organism evidence="6 7">
    <name type="scientific">Thermoflavimicrobium dichotomicum</name>
    <dbReference type="NCBI Taxonomy" id="46223"/>
    <lineage>
        <taxon>Bacteria</taxon>
        <taxon>Bacillati</taxon>
        <taxon>Bacillota</taxon>
        <taxon>Bacilli</taxon>
        <taxon>Bacillales</taxon>
        <taxon>Thermoactinomycetaceae</taxon>
        <taxon>Thermoflavimicrobium</taxon>
    </lineage>
</organism>
<comment type="cofactor">
    <cofactor evidence="5">
        <name>pyridoxal 5'-phosphate</name>
        <dbReference type="ChEBI" id="CHEBI:597326"/>
    </cofactor>
    <text evidence="5">Binds 1 pyridoxal phosphate per subunit.</text>
</comment>
<dbReference type="InterPro" id="IPR049704">
    <property type="entry name" value="Aminotrans_3_PPA_site"/>
</dbReference>
<feature type="binding site" evidence="5">
    <location>
        <begin position="212"/>
        <end position="215"/>
    </location>
    <ligand>
        <name>pyridoxal 5'-phosphate</name>
        <dbReference type="ChEBI" id="CHEBI:597326"/>
    </ligand>
</feature>
<evidence type="ECO:0000256" key="2">
    <source>
        <dbReference type="ARBA" id="ARBA00022605"/>
    </source>
</evidence>
<dbReference type="STRING" id="46223.SAMN05421852_10516"/>
<feature type="binding site" evidence="5">
    <location>
        <position position="269"/>
    </location>
    <ligand>
        <name>N(2)-acetyl-L-ornithine</name>
        <dbReference type="ChEBI" id="CHEBI:57805"/>
    </ligand>
</feature>
<dbReference type="Gene3D" id="3.90.1150.10">
    <property type="entry name" value="Aspartate Aminotransferase, domain 1"/>
    <property type="match status" value="1"/>
</dbReference>
<dbReference type="GO" id="GO:0030170">
    <property type="term" value="F:pyridoxal phosphate binding"/>
    <property type="evidence" value="ECO:0007669"/>
    <property type="project" value="InterPro"/>
</dbReference>
<dbReference type="CDD" id="cd00610">
    <property type="entry name" value="OAT_like"/>
    <property type="match status" value="1"/>
</dbReference>
<dbReference type="InterPro" id="IPR015424">
    <property type="entry name" value="PyrdxlP-dep_Trfase"/>
</dbReference>
<keyword evidence="2 5" id="KW-0028">Amino-acid biosynthesis</keyword>
<reference evidence="6 7" key="1">
    <citation type="submission" date="2016-10" db="EMBL/GenBank/DDBJ databases">
        <authorList>
            <person name="de Groot N.N."/>
        </authorList>
    </citation>
    <scope>NUCLEOTIDE SEQUENCE [LARGE SCALE GENOMIC DNA]</scope>
    <source>
        <strain evidence="6 7">DSM 44778</strain>
    </source>
</reference>
<dbReference type="PROSITE" id="PS00600">
    <property type="entry name" value="AA_TRANSFER_CLASS_3"/>
    <property type="match status" value="1"/>
</dbReference>
<name>A0A1I3NYP9_9BACL</name>
<dbReference type="Gene3D" id="3.40.640.10">
    <property type="entry name" value="Type I PLP-dependent aspartate aminotransferase-like (Major domain)"/>
    <property type="match status" value="1"/>
</dbReference>
<evidence type="ECO:0000256" key="3">
    <source>
        <dbReference type="ARBA" id="ARBA00022679"/>
    </source>
</evidence>
<dbReference type="GO" id="GO:0005737">
    <property type="term" value="C:cytoplasm"/>
    <property type="evidence" value="ECO:0007669"/>
    <property type="project" value="UniProtKB-SubCell"/>
</dbReference>
<keyword evidence="3 5" id="KW-0808">Transferase</keyword>
<dbReference type="SUPFAM" id="SSF53383">
    <property type="entry name" value="PLP-dependent transferases"/>
    <property type="match status" value="1"/>
</dbReference>
<keyword evidence="5" id="KW-0055">Arginine biosynthesis</keyword>
<dbReference type="InterPro" id="IPR015421">
    <property type="entry name" value="PyrdxlP-dep_Trfase_major"/>
</dbReference>
<keyword evidence="7" id="KW-1185">Reference proteome</keyword>
<dbReference type="PIRSF" id="PIRSF000521">
    <property type="entry name" value="Transaminase_4ab_Lys_Orn"/>
    <property type="match status" value="1"/>
</dbReference>
<evidence type="ECO:0000256" key="4">
    <source>
        <dbReference type="ARBA" id="ARBA00022898"/>
    </source>
</evidence>
<dbReference type="FunFam" id="3.40.640.10:FF:000004">
    <property type="entry name" value="Acetylornithine aminotransferase"/>
    <property type="match status" value="1"/>
</dbReference>